<sequence>MNETLNEIPHSVIVELSSLGYLVPKVVKKLGNGFMLIKGTESCGEILWVTDSPSWWIRKEGS</sequence>
<evidence type="ECO:0000313" key="1">
    <source>
        <dbReference type="EMBL" id="CAB4159962.1"/>
    </source>
</evidence>
<dbReference type="EMBL" id="LR796696">
    <property type="protein sequence ID" value="CAB4159962.1"/>
    <property type="molecule type" value="Genomic_DNA"/>
</dbReference>
<reference evidence="1" key="1">
    <citation type="submission" date="2020-04" db="EMBL/GenBank/DDBJ databases">
        <authorList>
            <person name="Chiriac C."/>
            <person name="Salcher M."/>
            <person name="Ghai R."/>
            <person name="Kavagutti S V."/>
        </authorList>
    </citation>
    <scope>NUCLEOTIDE SEQUENCE</scope>
</reference>
<organism evidence="1">
    <name type="scientific">uncultured Caudovirales phage</name>
    <dbReference type="NCBI Taxonomy" id="2100421"/>
    <lineage>
        <taxon>Viruses</taxon>
        <taxon>Duplodnaviria</taxon>
        <taxon>Heunggongvirae</taxon>
        <taxon>Uroviricota</taxon>
        <taxon>Caudoviricetes</taxon>
        <taxon>Peduoviridae</taxon>
        <taxon>Maltschvirus</taxon>
        <taxon>Maltschvirus maltsch</taxon>
    </lineage>
</organism>
<protein>
    <submittedName>
        <fullName evidence="1">Uncharacterized protein</fullName>
    </submittedName>
</protein>
<name>A0A6J5NMI9_9CAUD</name>
<gene>
    <name evidence="1" type="ORF">UFOVP724_28</name>
</gene>
<accession>A0A6J5NMI9</accession>
<proteinExistence type="predicted"/>